<protein>
    <submittedName>
        <fullName evidence="1">DUF5074 domain-containing protein</fullName>
    </submittedName>
</protein>
<dbReference type="PANTHER" id="PTHR47197">
    <property type="entry name" value="PROTEIN NIRF"/>
    <property type="match status" value="1"/>
</dbReference>
<dbReference type="InterPro" id="IPR031815">
    <property type="entry name" value="DUF5074"/>
</dbReference>
<dbReference type="InterPro" id="IPR011964">
    <property type="entry name" value="YVTN_b-propeller_repeat"/>
</dbReference>
<proteinExistence type="predicted"/>
<dbReference type="PANTHER" id="PTHR47197:SF3">
    <property type="entry name" value="DIHYDRO-HEME D1 DEHYDROGENASE"/>
    <property type="match status" value="1"/>
</dbReference>
<dbReference type="InterPro" id="IPR051200">
    <property type="entry name" value="Host-pathogen_enzymatic-act"/>
</dbReference>
<sequence length="344" mass="37478">MKTTRFNRYLLYTLASGSLLFTSCSSDDDSGPKGAYEHGVFITNEGSFGTPNGEVSYYDPNTKTLVPELFKEVNDRPLGDVVQSMTIANDKAYLVANNSNKVEVVNAYTFEELGVIEDLLLPRYMVALNSQKGYITEWVDYGVNGRVAVVDLNSNTVLKTIEVGQLPEQLVLVNNKLYVANSSGNTLSVINTATDQVESTIDVGDNPNQLVVDASNNIWVLRGGYGTSGALIKINPANQNQTVFALPGSTQAPGLLAINGARNQVYYSFNKSVYRVSTTATTLPTAPLFNRTELYGLGVSPQEDLIYAGVGPYASNGRVVRFKTSGERIDSFQVRILPNGFTFR</sequence>
<dbReference type="InterPro" id="IPR015943">
    <property type="entry name" value="WD40/YVTN_repeat-like_dom_sf"/>
</dbReference>
<accession>A0ABW2DK22</accession>
<dbReference type="Pfam" id="PF16819">
    <property type="entry name" value="DUF5074"/>
    <property type="match status" value="1"/>
</dbReference>
<organism evidence="1 2">
    <name type="scientific">Rufibacter roseus</name>
    <dbReference type="NCBI Taxonomy" id="1567108"/>
    <lineage>
        <taxon>Bacteria</taxon>
        <taxon>Pseudomonadati</taxon>
        <taxon>Bacteroidota</taxon>
        <taxon>Cytophagia</taxon>
        <taxon>Cytophagales</taxon>
        <taxon>Hymenobacteraceae</taxon>
        <taxon>Rufibacter</taxon>
    </lineage>
</organism>
<dbReference type="EMBL" id="JBHSYQ010000005">
    <property type="protein sequence ID" value="MFC6998227.1"/>
    <property type="molecule type" value="Genomic_DNA"/>
</dbReference>
<evidence type="ECO:0000313" key="2">
    <source>
        <dbReference type="Proteomes" id="UP001596405"/>
    </source>
</evidence>
<dbReference type="PROSITE" id="PS51257">
    <property type="entry name" value="PROKAR_LIPOPROTEIN"/>
    <property type="match status" value="1"/>
</dbReference>
<keyword evidence="2" id="KW-1185">Reference proteome</keyword>
<dbReference type="NCBIfam" id="TIGR02276">
    <property type="entry name" value="beta_rpt_yvtn"/>
    <property type="match status" value="1"/>
</dbReference>
<comment type="caution">
    <text evidence="1">The sequence shown here is derived from an EMBL/GenBank/DDBJ whole genome shotgun (WGS) entry which is preliminary data.</text>
</comment>
<evidence type="ECO:0000313" key="1">
    <source>
        <dbReference type="EMBL" id="MFC6998227.1"/>
    </source>
</evidence>
<dbReference type="Gene3D" id="2.130.10.10">
    <property type="entry name" value="YVTN repeat-like/Quinoprotein amine dehydrogenase"/>
    <property type="match status" value="1"/>
</dbReference>
<name>A0ABW2DK22_9BACT</name>
<dbReference type="SUPFAM" id="SSF63825">
    <property type="entry name" value="YWTD domain"/>
    <property type="match status" value="1"/>
</dbReference>
<dbReference type="Proteomes" id="UP001596405">
    <property type="component" value="Unassembled WGS sequence"/>
</dbReference>
<dbReference type="RefSeq" id="WP_066618121.1">
    <property type="nucleotide sequence ID" value="NZ_JBHSYQ010000005.1"/>
</dbReference>
<reference evidence="2" key="1">
    <citation type="journal article" date="2019" name="Int. J. Syst. Evol. Microbiol.">
        <title>The Global Catalogue of Microorganisms (GCM) 10K type strain sequencing project: providing services to taxonomists for standard genome sequencing and annotation.</title>
        <authorList>
            <consortium name="The Broad Institute Genomics Platform"/>
            <consortium name="The Broad Institute Genome Sequencing Center for Infectious Disease"/>
            <person name="Wu L."/>
            <person name="Ma J."/>
        </authorList>
    </citation>
    <scope>NUCLEOTIDE SEQUENCE [LARGE SCALE GENOMIC DNA]</scope>
    <source>
        <strain evidence="2">CGMCC 4.7393</strain>
    </source>
</reference>
<gene>
    <name evidence="1" type="ORF">ACFQHR_11360</name>
</gene>